<evidence type="ECO:0000256" key="2">
    <source>
        <dbReference type="ARBA" id="ARBA00004642"/>
    </source>
</evidence>
<sequence length="663" mass="74540">MALPTHCQDLESYLALYYKHYGTSMVSQPACMKLVLNYKNTDFESFFLIGAVMITPAFELSQEPDLLILIINVPYARVSEVDIYIDGEDFKFYAKPYFLRLALPGRIVEDGREKATYDADKGIFTIKVPKETPGQYFEGLNMLTALLAPKGSRSAKPLVEEIGASADCFEEEEETEEFDWQIEQVPFEEPGDNAFSSSCCYGFGNLRSGVFQRLQDELSDVIDIKNPDSTPAAERRQARLAAEDAKFDPNHYLADLFEDDSIQHLLKYRPWWSATLSQKMVKQAATHLEEEQGASGHFTKEEKQQLRSFTNKSYLLDKKAYHQVYLSLVDIILAYTYEVRITEGENNVESPWNIRKLSGTLCWFESYNSVKDVLVSFGRRVLAYPLYRHYQLILKAIQDAAIIFQLGKASVLKCLLNIHKIFQENDPAYVLNDLYITDYCVWIQKAKSGKLAALSESLQKAKLTKADLGYEIEELEQAALLVQEEENKLKPASGAFRQHQATSESKTDDSDDSSSSLSSETEESASYEESSSSSEDDTEIKEKTPVAKPELLGRGNLEENPAILCASCGVASNLESADYDKRPKSDSPTQSFPKKLIEELGEQVHSVVSISEPSKGSATGNCNSPWDKQVVCSVESNKYSEKLEELDPQGNFLEVSPEKPTDT</sequence>
<keyword evidence="6" id="KW-0539">Nucleus</keyword>
<evidence type="ECO:0000256" key="5">
    <source>
        <dbReference type="ARBA" id="ARBA00022490"/>
    </source>
</evidence>
<dbReference type="FunCoup" id="H3B2P9">
    <property type="interactions" value="2701"/>
</dbReference>
<reference evidence="9" key="2">
    <citation type="submission" date="2025-08" db="UniProtKB">
        <authorList>
            <consortium name="Ensembl"/>
        </authorList>
    </citation>
    <scope>IDENTIFICATION</scope>
</reference>
<dbReference type="Gene3D" id="2.60.40.790">
    <property type="match status" value="1"/>
</dbReference>
<dbReference type="EMBL" id="AFYH01097879">
    <property type="status" value="NOT_ANNOTATED_CDS"/>
    <property type="molecule type" value="Genomic_DNA"/>
</dbReference>
<dbReference type="EMBL" id="AFYH01097877">
    <property type="status" value="NOT_ANNOTATED_CDS"/>
    <property type="molecule type" value="Genomic_DNA"/>
</dbReference>
<proteinExistence type="inferred from homology"/>
<dbReference type="FunFam" id="2.60.40.790:FF:000022">
    <property type="entry name" value="Protein SHQ1 homolog"/>
    <property type="match status" value="1"/>
</dbReference>
<dbReference type="eggNOG" id="KOG3247">
    <property type="taxonomic scope" value="Eukaryota"/>
</dbReference>
<feature type="domain" description="CS" evidence="8">
    <location>
        <begin position="53"/>
        <end position="141"/>
    </location>
</feature>
<dbReference type="InterPro" id="IPR048696">
    <property type="entry name" value="SHQ1-like_CS"/>
</dbReference>
<dbReference type="OMA" id="HNIESAW"/>
<dbReference type="STRING" id="7897.ENSLACP00000016170"/>
<dbReference type="PANTHER" id="PTHR12967:SF0">
    <property type="entry name" value="PROTEIN SHQ1 HOMOLOG"/>
    <property type="match status" value="1"/>
</dbReference>
<evidence type="ECO:0000313" key="10">
    <source>
        <dbReference type="Proteomes" id="UP000008672"/>
    </source>
</evidence>
<evidence type="ECO:0000256" key="4">
    <source>
        <dbReference type="ARBA" id="ARBA00013750"/>
    </source>
</evidence>
<dbReference type="EMBL" id="AFYH01097878">
    <property type="status" value="NOT_ANNOTATED_CDS"/>
    <property type="molecule type" value="Genomic_DNA"/>
</dbReference>
<evidence type="ECO:0000256" key="6">
    <source>
        <dbReference type="ARBA" id="ARBA00023242"/>
    </source>
</evidence>
<evidence type="ECO:0000256" key="3">
    <source>
        <dbReference type="ARBA" id="ARBA00005607"/>
    </source>
</evidence>
<dbReference type="PANTHER" id="PTHR12967">
    <property type="entry name" value="PROTEIN SHQ1 HOMOLOG"/>
    <property type="match status" value="1"/>
</dbReference>
<dbReference type="EMBL" id="AFYH01097876">
    <property type="status" value="NOT_ANNOTATED_CDS"/>
    <property type="molecule type" value="Genomic_DNA"/>
</dbReference>
<dbReference type="CDD" id="cd00298">
    <property type="entry name" value="ACD_sHsps_p23-like"/>
    <property type="match status" value="1"/>
</dbReference>
<dbReference type="GeneTree" id="ENSGT00390000007605"/>
<dbReference type="Ensembl" id="ENSLACT00000016282.1">
    <property type="protein sequence ID" value="ENSLACP00000016170.1"/>
    <property type="gene ID" value="ENSLACG00000014243.1"/>
</dbReference>
<dbReference type="InParanoid" id="H3B2P9"/>
<dbReference type="GO" id="GO:0000493">
    <property type="term" value="P:box H/ACA snoRNP assembly"/>
    <property type="evidence" value="ECO:0007669"/>
    <property type="project" value="InterPro"/>
</dbReference>
<dbReference type="EMBL" id="AFYH01097873">
    <property type="status" value="NOT_ANNOTATED_CDS"/>
    <property type="molecule type" value="Genomic_DNA"/>
</dbReference>
<reference evidence="9" key="3">
    <citation type="submission" date="2025-09" db="UniProtKB">
        <authorList>
            <consortium name="Ensembl"/>
        </authorList>
    </citation>
    <scope>IDENTIFICATION</scope>
</reference>
<dbReference type="HOGENOM" id="CLU_030217_0_0_1"/>
<keyword evidence="5" id="KW-0963">Cytoplasm</keyword>
<dbReference type="PROSITE" id="PS51203">
    <property type="entry name" value="CS"/>
    <property type="match status" value="1"/>
</dbReference>
<accession>H3B2P9</accession>
<dbReference type="EMBL" id="AFYH01097874">
    <property type="status" value="NOT_ANNOTATED_CDS"/>
    <property type="molecule type" value="Genomic_DNA"/>
</dbReference>
<dbReference type="Bgee" id="ENSLACG00000014243">
    <property type="expression patterns" value="Expressed in muscle tissue and 3 other cell types or tissues"/>
</dbReference>
<dbReference type="InterPro" id="IPR008978">
    <property type="entry name" value="HSP20-like_chaperone"/>
</dbReference>
<feature type="region of interest" description="Disordered" evidence="7">
    <location>
        <begin position="642"/>
        <end position="663"/>
    </location>
</feature>
<dbReference type="InterPro" id="IPR007052">
    <property type="entry name" value="CS_dom"/>
</dbReference>
<name>H3B2P9_LATCH</name>
<dbReference type="Pfam" id="PF04925">
    <property type="entry name" value="SHQ1"/>
    <property type="match status" value="1"/>
</dbReference>
<dbReference type="Pfam" id="PF21413">
    <property type="entry name" value="SHQ1-like_CS"/>
    <property type="match status" value="1"/>
</dbReference>
<feature type="region of interest" description="Disordered" evidence="7">
    <location>
        <begin position="491"/>
        <end position="556"/>
    </location>
</feature>
<dbReference type="GO" id="GO:0005654">
    <property type="term" value="C:nucleoplasm"/>
    <property type="evidence" value="ECO:0007669"/>
    <property type="project" value="UniProtKB-SubCell"/>
</dbReference>
<protein>
    <recommendedName>
        <fullName evidence="4">Protein SHQ1 homolog</fullName>
    </recommendedName>
</protein>
<evidence type="ECO:0000259" key="8">
    <source>
        <dbReference type="PROSITE" id="PS51203"/>
    </source>
</evidence>
<dbReference type="Proteomes" id="UP000008672">
    <property type="component" value="Unassembled WGS sequence"/>
</dbReference>
<evidence type="ECO:0000313" key="9">
    <source>
        <dbReference type="Ensembl" id="ENSLACP00000016170.1"/>
    </source>
</evidence>
<dbReference type="SUPFAM" id="SSF49764">
    <property type="entry name" value="HSP20-like chaperones"/>
    <property type="match status" value="1"/>
</dbReference>
<keyword evidence="10" id="KW-1185">Reference proteome</keyword>
<dbReference type="InterPro" id="IPR039742">
    <property type="entry name" value="Shq1"/>
</dbReference>
<evidence type="ECO:0000256" key="7">
    <source>
        <dbReference type="SAM" id="MobiDB-lite"/>
    </source>
</evidence>
<comment type="similarity">
    <text evidence="3">Belongs to the SHQ1 family.</text>
</comment>
<dbReference type="GO" id="GO:0005829">
    <property type="term" value="C:cytosol"/>
    <property type="evidence" value="ECO:0007669"/>
    <property type="project" value="UniProtKB-SubCell"/>
</dbReference>
<evidence type="ECO:0000256" key="1">
    <source>
        <dbReference type="ARBA" id="ARBA00004514"/>
    </source>
</evidence>
<dbReference type="GO" id="GO:0051082">
    <property type="term" value="F:unfolded protein binding"/>
    <property type="evidence" value="ECO:0007669"/>
    <property type="project" value="TreeGrafter"/>
</dbReference>
<dbReference type="AlphaFoldDB" id="H3B2P9"/>
<dbReference type="EMBL" id="AFYH01097875">
    <property type="status" value="NOT_ANNOTATED_CDS"/>
    <property type="molecule type" value="Genomic_DNA"/>
</dbReference>
<dbReference type="InterPro" id="IPR007009">
    <property type="entry name" value="Shq1_C"/>
</dbReference>
<gene>
    <name evidence="9" type="primary">SHQ1</name>
</gene>
<organism evidence="9 10">
    <name type="scientific">Latimeria chalumnae</name>
    <name type="common">Coelacanth</name>
    <dbReference type="NCBI Taxonomy" id="7897"/>
    <lineage>
        <taxon>Eukaryota</taxon>
        <taxon>Metazoa</taxon>
        <taxon>Chordata</taxon>
        <taxon>Craniata</taxon>
        <taxon>Vertebrata</taxon>
        <taxon>Euteleostomi</taxon>
        <taxon>Coelacanthiformes</taxon>
        <taxon>Coelacanthidae</taxon>
        <taxon>Latimeria</taxon>
    </lineage>
</organism>
<comment type="subcellular location">
    <subcellularLocation>
        <location evidence="1">Cytoplasm</location>
        <location evidence="1">Cytosol</location>
    </subcellularLocation>
    <subcellularLocation>
        <location evidence="2">Nucleus</location>
        <location evidence="2">Nucleoplasm</location>
    </subcellularLocation>
</comment>
<reference evidence="10" key="1">
    <citation type="submission" date="2011-08" db="EMBL/GenBank/DDBJ databases">
        <title>The draft genome of Latimeria chalumnae.</title>
        <authorList>
            <person name="Di Palma F."/>
            <person name="Alfoldi J."/>
            <person name="Johnson J."/>
            <person name="Berlin A."/>
            <person name="Gnerre S."/>
            <person name="Jaffe D."/>
            <person name="MacCallum I."/>
            <person name="Young S."/>
            <person name="Walker B.J."/>
            <person name="Lander E."/>
            <person name="Lindblad-Toh K."/>
        </authorList>
    </citation>
    <scope>NUCLEOTIDE SEQUENCE [LARGE SCALE GENOMIC DNA]</scope>
    <source>
        <strain evidence="10">Wild caught</strain>
    </source>
</reference>